<protein>
    <recommendedName>
        <fullName evidence="3">Isopropylmalate dehydrogenase-like domain-containing protein</fullName>
    </recommendedName>
</protein>
<evidence type="ECO:0000259" key="3">
    <source>
        <dbReference type="Pfam" id="PF00180"/>
    </source>
</evidence>
<dbReference type="EMBL" id="CAAALY010262999">
    <property type="protein sequence ID" value="VEL39920.1"/>
    <property type="molecule type" value="Genomic_DNA"/>
</dbReference>
<name>A0A448XM29_9PLAT</name>
<evidence type="ECO:0000256" key="1">
    <source>
        <dbReference type="ARBA" id="ARBA00007769"/>
    </source>
</evidence>
<organism evidence="4 5">
    <name type="scientific">Protopolystoma xenopodis</name>
    <dbReference type="NCBI Taxonomy" id="117903"/>
    <lineage>
        <taxon>Eukaryota</taxon>
        <taxon>Metazoa</taxon>
        <taxon>Spiralia</taxon>
        <taxon>Lophotrochozoa</taxon>
        <taxon>Platyhelminthes</taxon>
        <taxon>Monogenea</taxon>
        <taxon>Polyopisthocotylea</taxon>
        <taxon>Polystomatidea</taxon>
        <taxon>Polystomatidae</taxon>
        <taxon>Protopolystoma</taxon>
    </lineage>
</organism>
<dbReference type="InterPro" id="IPR024084">
    <property type="entry name" value="IsoPropMal-DH-like_dom"/>
</dbReference>
<dbReference type="GO" id="GO:0005739">
    <property type="term" value="C:mitochondrion"/>
    <property type="evidence" value="ECO:0007669"/>
    <property type="project" value="TreeGrafter"/>
</dbReference>
<dbReference type="Pfam" id="PF00180">
    <property type="entry name" value="Iso_dh"/>
    <property type="match status" value="1"/>
</dbReference>
<dbReference type="PANTHER" id="PTHR11835:SF42">
    <property type="entry name" value="ISOCITRATE DEHYDROGENASE [NAD] SUBUNIT BETA, MITOCHONDRIAL"/>
    <property type="match status" value="1"/>
</dbReference>
<keyword evidence="2" id="KW-0816">Tricarboxylic acid cycle</keyword>
<dbReference type="GO" id="GO:0006102">
    <property type="term" value="P:isocitrate metabolic process"/>
    <property type="evidence" value="ECO:0007669"/>
    <property type="project" value="TreeGrafter"/>
</dbReference>
<sequence>MFEPGARHSFSLALGRNIANPTAILLATAHLLRHINLPEHANKLETALLSVIQTGRILTEDVGGRSTTTDFVNAVSEVLQP</sequence>
<proteinExistence type="inferred from homology"/>
<comment type="similarity">
    <text evidence="1">Belongs to the isocitrate and isopropylmalate dehydrogenases family.</text>
</comment>
<keyword evidence="5" id="KW-1185">Reference proteome</keyword>
<evidence type="ECO:0000256" key="2">
    <source>
        <dbReference type="ARBA" id="ARBA00022532"/>
    </source>
</evidence>
<dbReference type="GO" id="GO:0004449">
    <property type="term" value="F:isocitrate dehydrogenase (NAD+) activity"/>
    <property type="evidence" value="ECO:0007669"/>
    <property type="project" value="TreeGrafter"/>
</dbReference>
<dbReference type="AlphaFoldDB" id="A0A448XM29"/>
<dbReference type="PANTHER" id="PTHR11835">
    <property type="entry name" value="DECARBOXYLATING DEHYDROGENASES-ISOCITRATE, ISOPROPYLMALATE, TARTRATE"/>
    <property type="match status" value="1"/>
</dbReference>
<reference evidence="4" key="1">
    <citation type="submission" date="2018-11" db="EMBL/GenBank/DDBJ databases">
        <authorList>
            <consortium name="Pathogen Informatics"/>
        </authorList>
    </citation>
    <scope>NUCLEOTIDE SEQUENCE</scope>
</reference>
<dbReference type="SUPFAM" id="SSF53659">
    <property type="entry name" value="Isocitrate/Isopropylmalate dehydrogenase-like"/>
    <property type="match status" value="1"/>
</dbReference>
<dbReference type="Gene3D" id="3.40.718.10">
    <property type="entry name" value="Isopropylmalate Dehydrogenase"/>
    <property type="match status" value="1"/>
</dbReference>
<evidence type="ECO:0000313" key="5">
    <source>
        <dbReference type="Proteomes" id="UP000784294"/>
    </source>
</evidence>
<dbReference type="GO" id="GO:0006099">
    <property type="term" value="P:tricarboxylic acid cycle"/>
    <property type="evidence" value="ECO:0007669"/>
    <property type="project" value="UniProtKB-KW"/>
</dbReference>
<dbReference type="Proteomes" id="UP000784294">
    <property type="component" value="Unassembled WGS sequence"/>
</dbReference>
<comment type="caution">
    <text evidence="4">The sequence shown here is derived from an EMBL/GenBank/DDBJ whole genome shotgun (WGS) entry which is preliminary data.</text>
</comment>
<gene>
    <name evidence="4" type="ORF">PXEA_LOCUS33360</name>
</gene>
<accession>A0A448XM29</accession>
<evidence type="ECO:0000313" key="4">
    <source>
        <dbReference type="EMBL" id="VEL39920.1"/>
    </source>
</evidence>
<dbReference type="OrthoDB" id="6268915at2759"/>
<feature type="domain" description="Isopropylmalate dehydrogenase-like" evidence="3">
    <location>
        <begin position="14"/>
        <end position="75"/>
    </location>
</feature>